<dbReference type="AlphaFoldDB" id="A0A6C0LLL2"/>
<proteinExistence type="predicted"/>
<sequence>MSPQQLPPASALSKIEDGTYSGPFTLLYMVNGVPQGSQTTTLVIKVSSFRNANVLELSGSFDYQGKLYPFTSDSDLAIWDTYAKSITFQLKNRNPEVPTVSTITGNVPLYYAENKLIGNLNGKATLVDGTVFPVAAGFTLKRVVLLGSNGLGADP</sequence>
<reference evidence="1" key="1">
    <citation type="journal article" date="2020" name="Nature">
        <title>Giant virus diversity and host interactions through global metagenomics.</title>
        <authorList>
            <person name="Schulz F."/>
            <person name="Roux S."/>
            <person name="Paez-Espino D."/>
            <person name="Jungbluth S."/>
            <person name="Walsh D.A."/>
            <person name="Denef V.J."/>
            <person name="McMahon K.D."/>
            <person name="Konstantinidis K.T."/>
            <person name="Eloe-Fadrosh E.A."/>
            <person name="Kyrpides N.C."/>
            <person name="Woyke T."/>
        </authorList>
    </citation>
    <scope>NUCLEOTIDE SEQUENCE</scope>
    <source>
        <strain evidence="1">GVMAG-M-3300027892-73</strain>
    </source>
</reference>
<protein>
    <submittedName>
        <fullName evidence="1">Uncharacterized protein</fullName>
    </submittedName>
</protein>
<evidence type="ECO:0000313" key="1">
    <source>
        <dbReference type="EMBL" id="QHU30788.1"/>
    </source>
</evidence>
<name>A0A6C0LLL2_9ZZZZ</name>
<accession>A0A6C0LLL2</accession>
<organism evidence="1">
    <name type="scientific">viral metagenome</name>
    <dbReference type="NCBI Taxonomy" id="1070528"/>
    <lineage>
        <taxon>unclassified sequences</taxon>
        <taxon>metagenomes</taxon>
        <taxon>organismal metagenomes</taxon>
    </lineage>
</organism>
<dbReference type="EMBL" id="MN740520">
    <property type="protein sequence ID" value="QHU30788.1"/>
    <property type="molecule type" value="Genomic_DNA"/>
</dbReference>